<comment type="caution">
    <text evidence="1">The sequence shown here is derived from an EMBL/GenBank/DDBJ whole genome shotgun (WGS) entry which is preliminary data.</text>
</comment>
<dbReference type="EMBL" id="BJMD01000012">
    <property type="protein sequence ID" value="GEB19474.1"/>
    <property type="molecule type" value="Genomic_DNA"/>
</dbReference>
<dbReference type="Proteomes" id="UP000317715">
    <property type="component" value="Unassembled WGS sequence"/>
</dbReference>
<evidence type="ECO:0000313" key="2">
    <source>
        <dbReference type="Proteomes" id="UP000317715"/>
    </source>
</evidence>
<sequence>MGPNNYAADPVMGQLEPQPTVTLYRGVDGAEFSSIANEGIWNIPTTASSATNGKYFTSEASAADQWGAFMNKNDGLTLQSTAPSSVLTHPGVAYLGPRHDGIGPAYFFDTEAVRNLNSQMDGISLVD</sequence>
<dbReference type="AlphaFoldDB" id="A0A4Y3NC04"/>
<keyword evidence="2" id="KW-1185">Reference proteome</keyword>
<accession>A0A4Y3NC04</accession>
<name>A0A4Y3NC04_PAEAU</name>
<reference evidence="1 2" key="1">
    <citation type="submission" date="2019-06" db="EMBL/GenBank/DDBJ databases">
        <title>Whole genome shotgun sequence of Paenarthrobacter aurescens NBRC 12136.</title>
        <authorList>
            <person name="Hosoyama A."/>
            <person name="Uohara A."/>
            <person name="Ohji S."/>
            <person name="Ichikawa N."/>
        </authorList>
    </citation>
    <scope>NUCLEOTIDE SEQUENCE [LARGE SCALE GENOMIC DNA]</scope>
    <source>
        <strain evidence="1 2">NBRC 12136</strain>
    </source>
</reference>
<proteinExistence type="predicted"/>
<organism evidence="1 2">
    <name type="scientific">Paenarthrobacter aurescens</name>
    <name type="common">Arthrobacter aurescens</name>
    <dbReference type="NCBI Taxonomy" id="43663"/>
    <lineage>
        <taxon>Bacteria</taxon>
        <taxon>Bacillati</taxon>
        <taxon>Actinomycetota</taxon>
        <taxon>Actinomycetes</taxon>
        <taxon>Micrococcales</taxon>
        <taxon>Micrococcaceae</taxon>
        <taxon>Paenarthrobacter</taxon>
    </lineage>
</organism>
<gene>
    <name evidence="1" type="ORF">AAU01_22290</name>
</gene>
<protein>
    <submittedName>
        <fullName evidence="1">Uncharacterized protein</fullName>
    </submittedName>
</protein>
<evidence type="ECO:0000313" key="1">
    <source>
        <dbReference type="EMBL" id="GEB19474.1"/>
    </source>
</evidence>